<dbReference type="GO" id="GO:0005789">
    <property type="term" value="C:endoplasmic reticulum membrane"/>
    <property type="evidence" value="ECO:0007669"/>
    <property type="project" value="UniProtKB-SubCell"/>
</dbReference>
<dbReference type="EMBL" id="OB662024">
    <property type="protein sequence ID" value="CAD7229359.1"/>
    <property type="molecule type" value="Genomic_DNA"/>
</dbReference>
<evidence type="ECO:0000256" key="2">
    <source>
        <dbReference type="ARBA" id="ARBA00004922"/>
    </source>
</evidence>
<evidence type="ECO:0000313" key="10">
    <source>
        <dbReference type="EMBL" id="CAD7229359.1"/>
    </source>
</evidence>
<keyword evidence="5" id="KW-0256">Endoplasmic reticulum</keyword>
<gene>
    <name evidence="10" type="ORF">CTOB1V02_LOCUS7231</name>
</gene>
<evidence type="ECO:0000256" key="1">
    <source>
        <dbReference type="ARBA" id="ARBA00004477"/>
    </source>
</evidence>
<feature type="transmembrane region" description="Helical" evidence="9">
    <location>
        <begin position="504"/>
        <end position="523"/>
    </location>
</feature>
<feature type="transmembrane region" description="Helical" evidence="9">
    <location>
        <begin position="384"/>
        <end position="403"/>
    </location>
</feature>
<evidence type="ECO:0000256" key="8">
    <source>
        <dbReference type="ARBA" id="ARBA00045912"/>
    </source>
</evidence>
<feature type="transmembrane region" description="Helical" evidence="9">
    <location>
        <begin position="415"/>
        <end position="433"/>
    </location>
</feature>
<feature type="transmembrane region" description="Helical" evidence="9">
    <location>
        <begin position="341"/>
        <end position="364"/>
    </location>
</feature>
<comment type="pathway">
    <text evidence="2">Protein modification; protein glycosylation.</text>
</comment>
<accession>A0A7R8ZRE2</accession>
<dbReference type="GO" id="GO:0006488">
    <property type="term" value="P:dolichol-linked oligosaccharide biosynthetic process"/>
    <property type="evidence" value="ECO:0007669"/>
    <property type="project" value="InterPro"/>
</dbReference>
<feature type="transmembrane region" description="Helical" evidence="9">
    <location>
        <begin position="192"/>
        <end position="213"/>
    </location>
</feature>
<name>A0A7R8ZRE2_9CRUS</name>
<evidence type="ECO:0000256" key="7">
    <source>
        <dbReference type="ARBA" id="ARBA00023136"/>
    </source>
</evidence>
<dbReference type="PANTHER" id="PTHR13117:SF5">
    <property type="entry name" value="PROTEIN RFT1 HOMOLOG"/>
    <property type="match status" value="1"/>
</dbReference>
<keyword evidence="4 9" id="KW-0812">Transmembrane</keyword>
<organism evidence="10">
    <name type="scientific">Cyprideis torosa</name>
    <dbReference type="NCBI Taxonomy" id="163714"/>
    <lineage>
        <taxon>Eukaryota</taxon>
        <taxon>Metazoa</taxon>
        <taxon>Ecdysozoa</taxon>
        <taxon>Arthropoda</taxon>
        <taxon>Crustacea</taxon>
        <taxon>Oligostraca</taxon>
        <taxon>Ostracoda</taxon>
        <taxon>Podocopa</taxon>
        <taxon>Podocopida</taxon>
        <taxon>Cytherocopina</taxon>
        <taxon>Cytheroidea</taxon>
        <taxon>Cytherideidae</taxon>
        <taxon>Cyprideis</taxon>
    </lineage>
</organism>
<dbReference type="OrthoDB" id="6370545at2759"/>
<evidence type="ECO:0000256" key="5">
    <source>
        <dbReference type="ARBA" id="ARBA00022824"/>
    </source>
</evidence>
<dbReference type="GO" id="GO:0034203">
    <property type="term" value="P:glycolipid translocation"/>
    <property type="evidence" value="ECO:0007669"/>
    <property type="project" value="TreeGrafter"/>
</dbReference>
<sequence length="540" mass="60218">MSSFTKESTPVTSGVSLNAAIASATLNIVLKICLRVTTFLINAFVLRFVTRDVLGLINVRLNLLYSTTVFLSFESFRRACLTRRSDWRRVLNLVWLSVPASALTGFTFCLLWSRSLSAPEEHESISYVEAVWFYGLVVVVESLAQPFIVTAQAYEFVRTKVFIEGVSKLTCGIYFAGAVFQDPGQPVLHACIAHLLQSIVSVVAYIATFAVILSKNKSQHDVPLESWKDFAPHWEAEPFLDPAQCSLVLSFFRQGILKQLLTEGERYMMTVFALLTFAEQGVFDVVNNLGSLSARLIFQPIEEAAYSYFALTIQREKPFKEHDPETIASLSLTLGTLLRSLSVLGLTILAFGLPYSHLLLSIYGGNILTAADTRGPILMQCHCFYVLLLAINGVSESFTFAAMSKKEVDRFNLKLLGLSGVFMTASLFLVHILGSPGFILANCVNMLLRIIHSFWFIGLRLDGGVHWQPFRHAMVGWKTLIVFLVAFLISSSSEVWVYPWSRALHFGIGALTFAISGGVVLYLERSVLRLRSLLEKKKEN</sequence>
<dbReference type="InterPro" id="IPR007594">
    <property type="entry name" value="RFT1"/>
</dbReference>
<evidence type="ECO:0000256" key="9">
    <source>
        <dbReference type="RuleBase" id="RU365067"/>
    </source>
</evidence>
<evidence type="ECO:0000256" key="6">
    <source>
        <dbReference type="ARBA" id="ARBA00022989"/>
    </source>
</evidence>
<keyword evidence="7 9" id="KW-0472">Membrane</keyword>
<dbReference type="AlphaFoldDB" id="A0A7R8ZRE2"/>
<comment type="function">
    <text evidence="8 9">Intramembrane glycolipid transporter that operates in the biosynthetic pathway of dolichol-linked oligosaccharides, the glycan precursors employed in protein asparagine (N)-glycosylation. The sequential addition of sugars to dolichol pyrophosphate produces dolichol-linked oligosaccharides containing fourteen sugars, including two GlcNAcs, nine mannoses and three glucoses. Once assembled, the oligosaccharide is transferred from the lipid to nascent proteins by oligosaccharyltransferases. The assembly of dolichol-linked oligosaccharides begins on the cytosolic side of the endoplasmic reticulum membrane and finishes in its lumen. RFT1 could mediate the translocation of the cytosolically oriented intermediate DolPP-GlcNAc2Man5, produced by ALG11, into the ER lumen where dolichol-linked oligosaccharides assembly continues. However, the intramembrane lipid transporter activity could not be confirmed in vitro.</text>
</comment>
<feature type="transmembrane region" description="Helical" evidence="9">
    <location>
        <begin position="161"/>
        <end position="180"/>
    </location>
</feature>
<dbReference type="PANTHER" id="PTHR13117">
    <property type="entry name" value="ENDOPLASMIC RETICULUM MULTISPAN TRANSMEMBRANE PROTEIN-RELATED"/>
    <property type="match status" value="1"/>
</dbReference>
<keyword evidence="6 9" id="KW-1133">Transmembrane helix</keyword>
<comment type="similarity">
    <text evidence="3 9">Belongs to the RFT1 family.</text>
</comment>
<reference evidence="10" key="1">
    <citation type="submission" date="2020-11" db="EMBL/GenBank/DDBJ databases">
        <authorList>
            <person name="Tran Van P."/>
        </authorList>
    </citation>
    <scope>NUCLEOTIDE SEQUENCE</scope>
</reference>
<evidence type="ECO:0000256" key="4">
    <source>
        <dbReference type="ARBA" id="ARBA00022692"/>
    </source>
</evidence>
<feature type="transmembrane region" description="Helical" evidence="9">
    <location>
        <begin position="439"/>
        <end position="459"/>
    </location>
</feature>
<protein>
    <recommendedName>
        <fullName evidence="9">Protein RFT1 homolog</fullName>
    </recommendedName>
</protein>
<feature type="transmembrane region" description="Helical" evidence="9">
    <location>
        <begin position="133"/>
        <end position="154"/>
    </location>
</feature>
<comment type="caution">
    <text evidence="9">Lacks conserved residue(s) required for the propagation of feature annotation.</text>
</comment>
<evidence type="ECO:0000256" key="3">
    <source>
        <dbReference type="ARBA" id="ARBA00010288"/>
    </source>
</evidence>
<dbReference type="Pfam" id="PF04506">
    <property type="entry name" value="Rft-1"/>
    <property type="match status" value="1"/>
</dbReference>
<feature type="transmembrane region" description="Helical" evidence="9">
    <location>
        <begin position="93"/>
        <end position="113"/>
    </location>
</feature>
<comment type="subcellular location">
    <subcellularLocation>
        <location evidence="1 9">Endoplasmic reticulum membrane</location>
        <topology evidence="1 9">Multi-pass membrane protein</topology>
    </subcellularLocation>
</comment>
<proteinExistence type="inferred from homology"/>